<feature type="domain" description="AB hydrolase-1" evidence="3">
    <location>
        <begin position="159"/>
        <end position="277"/>
    </location>
</feature>
<dbReference type="Proteomes" id="UP000694522">
    <property type="component" value="Unplaced"/>
</dbReference>
<feature type="region of interest" description="Disordered" evidence="1">
    <location>
        <begin position="1"/>
        <end position="46"/>
    </location>
</feature>
<feature type="transmembrane region" description="Helical" evidence="2">
    <location>
        <begin position="63"/>
        <end position="81"/>
    </location>
</feature>
<keyword evidence="2" id="KW-1133">Transmembrane helix</keyword>
<dbReference type="AlphaFoldDB" id="A0A8B9GF24"/>
<dbReference type="GO" id="GO:0004622">
    <property type="term" value="F:phosphatidylcholine lysophospholipase activity"/>
    <property type="evidence" value="ECO:0007669"/>
    <property type="project" value="TreeGrafter"/>
</dbReference>
<keyword evidence="2" id="KW-0472">Membrane</keyword>
<organism evidence="4 5">
    <name type="scientific">Amazona collaria</name>
    <name type="common">yellow-billed parrot</name>
    <dbReference type="NCBI Taxonomy" id="241587"/>
    <lineage>
        <taxon>Eukaryota</taxon>
        <taxon>Metazoa</taxon>
        <taxon>Chordata</taxon>
        <taxon>Craniata</taxon>
        <taxon>Vertebrata</taxon>
        <taxon>Euteleostomi</taxon>
        <taxon>Archelosauria</taxon>
        <taxon>Archosauria</taxon>
        <taxon>Dinosauria</taxon>
        <taxon>Saurischia</taxon>
        <taxon>Theropoda</taxon>
        <taxon>Coelurosauria</taxon>
        <taxon>Aves</taxon>
        <taxon>Neognathae</taxon>
        <taxon>Neoaves</taxon>
        <taxon>Telluraves</taxon>
        <taxon>Australaves</taxon>
        <taxon>Psittaciformes</taxon>
        <taxon>Psittacidae</taxon>
        <taxon>Amazona</taxon>
    </lineage>
</organism>
<reference evidence="4" key="1">
    <citation type="submission" date="2025-08" db="UniProtKB">
        <authorList>
            <consortium name="Ensembl"/>
        </authorList>
    </citation>
    <scope>IDENTIFICATION</scope>
</reference>
<dbReference type="GO" id="GO:0047372">
    <property type="term" value="F:monoacylglycerol lipase activity"/>
    <property type="evidence" value="ECO:0007669"/>
    <property type="project" value="TreeGrafter"/>
</dbReference>
<dbReference type="GO" id="GO:0052651">
    <property type="term" value="P:monoacylglycerol catabolic process"/>
    <property type="evidence" value="ECO:0007669"/>
    <property type="project" value="TreeGrafter"/>
</dbReference>
<protein>
    <recommendedName>
        <fullName evidence="3">AB hydrolase-1 domain-containing protein</fullName>
    </recommendedName>
</protein>
<dbReference type="GO" id="GO:0005789">
    <property type="term" value="C:endoplasmic reticulum membrane"/>
    <property type="evidence" value="ECO:0007669"/>
    <property type="project" value="TreeGrafter"/>
</dbReference>
<dbReference type="PANTHER" id="PTHR12277">
    <property type="entry name" value="ALPHA/BETA HYDROLASE DOMAIN-CONTAINING PROTEIN"/>
    <property type="match status" value="1"/>
</dbReference>
<evidence type="ECO:0000256" key="2">
    <source>
        <dbReference type="SAM" id="Phobius"/>
    </source>
</evidence>
<evidence type="ECO:0000313" key="4">
    <source>
        <dbReference type="Ensembl" id="ENSACOP00000020590.1"/>
    </source>
</evidence>
<dbReference type="InterPro" id="IPR000073">
    <property type="entry name" value="AB_hydrolase_1"/>
</dbReference>
<dbReference type="Pfam" id="PF00561">
    <property type="entry name" value="Abhydrolase_1"/>
    <property type="match status" value="1"/>
</dbReference>
<name>A0A8B9GF24_9PSIT</name>
<proteinExistence type="predicted"/>
<dbReference type="Ensembl" id="ENSACOT00000021330.1">
    <property type="protein sequence ID" value="ENSACOP00000020590.1"/>
    <property type="gene ID" value="ENSACOG00000014170.1"/>
</dbReference>
<evidence type="ECO:0000313" key="5">
    <source>
        <dbReference type="Proteomes" id="UP000694522"/>
    </source>
</evidence>
<dbReference type="Gene3D" id="3.40.50.1820">
    <property type="entry name" value="alpha/beta hydrolase"/>
    <property type="match status" value="1"/>
</dbReference>
<dbReference type="InterPro" id="IPR029058">
    <property type="entry name" value="AB_hydrolase_fold"/>
</dbReference>
<keyword evidence="2" id="KW-0812">Transmembrane</keyword>
<reference evidence="4" key="2">
    <citation type="submission" date="2025-09" db="UniProtKB">
        <authorList>
            <consortium name="Ensembl"/>
        </authorList>
    </citation>
    <scope>IDENTIFICATION</scope>
</reference>
<evidence type="ECO:0000259" key="3">
    <source>
        <dbReference type="Pfam" id="PF00561"/>
    </source>
</evidence>
<dbReference type="SUPFAM" id="SSF53474">
    <property type="entry name" value="alpha/beta-Hydrolases"/>
    <property type="match status" value="1"/>
</dbReference>
<keyword evidence="5" id="KW-1185">Reference proteome</keyword>
<dbReference type="PANTHER" id="PTHR12277:SF69">
    <property type="entry name" value="PROTEIN ABHD12B"/>
    <property type="match status" value="1"/>
</dbReference>
<feature type="compositionally biased region" description="Basic and acidic residues" evidence="1">
    <location>
        <begin position="29"/>
        <end position="46"/>
    </location>
</feature>
<evidence type="ECO:0000256" key="1">
    <source>
        <dbReference type="SAM" id="MobiDB-lite"/>
    </source>
</evidence>
<accession>A0A8B9GF24</accession>
<dbReference type="GO" id="GO:0006660">
    <property type="term" value="P:phosphatidylserine catabolic process"/>
    <property type="evidence" value="ECO:0007669"/>
    <property type="project" value="TreeGrafter"/>
</dbReference>
<sequence length="382" mass="43369">MWRRRREWDDGGGCDGDRAWKEFSSQAESRARAESRAQEGRGAREESGAREERRGWLRWCPRLRTVLLVPLLIYISVPILIRLFPVLLTKFVYLNFLAFPFFVDFRQPELLLNNTINLYLTTEPGVMVGIWHTVPNSRGAEARGKDQKWYEKALGDDHPVIIYLHGNGGTRAARHRIQFLKTMGAAGFHILALDYRGYGDSSGHPTENGFTTDVLALYDWAKARSGNSIILFWGHSLGTGIATNAARKLQEERGIQVDAVVLESPYTNIREAAAHIPLTKIYRQFPGFEYLILDSLALGDMFFRSDENVQVLSCPLLILHAEDDSILPPLLGRKLFETARSAYRDKTKVKFITFPKKLGLGHDYISFNAEVPALVKDFLNIK</sequence>